<proteinExistence type="predicted"/>
<comment type="caution">
    <text evidence="2">The sequence shown here is derived from an EMBL/GenBank/DDBJ whole genome shotgun (WGS) entry which is preliminary data.</text>
</comment>
<dbReference type="RefSeq" id="WP_381436131.1">
    <property type="nucleotide sequence ID" value="NZ_JBHSNO010000007.1"/>
</dbReference>
<dbReference type="Gene3D" id="1.10.10.10">
    <property type="entry name" value="Winged helix-like DNA-binding domain superfamily/Winged helix DNA-binding domain"/>
    <property type="match status" value="1"/>
</dbReference>
<feature type="compositionally biased region" description="Basic and acidic residues" evidence="1">
    <location>
        <begin position="111"/>
        <end position="130"/>
    </location>
</feature>
<dbReference type="InterPro" id="IPR036388">
    <property type="entry name" value="WH-like_DNA-bd_sf"/>
</dbReference>
<feature type="compositionally biased region" description="Polar residues" evidence="1">
    <location>
        <begin position="131"/>
        <end position="151"/>
    </location>
</feature>
<accession>A0ABW0TMG5</accession>
<gene>
    <name evidence="2" type="ORF">ACFPRA_14685</name>
</gene>
<evidence type="ECO:0000256" key="1">
    <source>
        <dbReference type="SAM" id="MobiDB-lite"/>
    </source>
</evidence>
<dbReference type="Proteomes" id="UP001596109">
    <property type="component" value="Unassembled WGS sequence"/>
</dbReference>
<dbReference type="EMBL" id="JBHSNO010000007">
    <property type="protein sequence ID" value="MFC5590148.1"/>
    <property type="molecule type" value="Genomic_DNA"/>
</dbReference>
<keyword evidence="3" id="KW-1185">Reference proteome</keyword>
<evidence type="ECO:0000313" key="3">
    <source>
        <dbReference type="Proteomes" id="UP001596109"/>
    </source>
</evidence>
<dbReference type="Pfam" id="PF13730">
    <property type="entry name" value="HTH_36"/>
    <property type="match status" value="1"/>
</dbReference>
<protein>
    <submittedName>
        <fullName evidence="2">Helix-turn-helix domain-containing protein</fullName>
    </submittedName>
</protein>
<feature type="region of interest" description="Disordered" evidence="1">
    <location>
        <begin position="111"/>
        <end position="151"/>
    </location>
</feature>
<reference evidence="3" key="1">
    <citation type="journal article" date="2019" name="Int. J. Syst. Evol. Microbiol.">
        <title>The Global Catalogue of Microorganisms (GCM) 10K type strain sequencing project: providing services to taxonomists for standard genome sequencing and annotation.</title>
        <authorList>
            <consortium name="The Broad Institute Genomics Platform"/>
            <consortium name="The Broad Institute Genome Sequencing Center for Infectious Disease"/>
            <person name="Wu L."/>
            <person name="Ma J."/>
        </authorList>
    </citation>
    <scope>NUCLEOTIDE SEQUENCE [LARGE SCALE GENOMIC DNA]</scope>
    <source>
        <strain evidence="3">CGMCC 4.1434</strain>
    </source>
</reference>
<organism evidence="2 3">
    <name type="scientific">Sporosarcina soli</name>
    <dbReference type="NCBI Taxonomy" id="334736"/>
    <lineage>
        <taxon>Bacteria</taxon>
        <taxon>Bacillati</taxon>
        <taxon>Bacillota</taxon>
        <taxon>Bacilli</taxon>
        <taxon>Bacillales</taxon>
        <taxon>Caryophanaceae</taxon>
        <taxon>Sporosarcina</taxon>
    </lineage>
</organism>
<evidence type="ECO:0000313" key="2">
    <source>
        <dbReference type="EMBL" id="MFC5590148.1"/>
    </source>
</evidence>
<name>A0ABW0TMG5_9BACL</name>
<sequence>MTTYLTDYAYFTNKDDMDQAVKQHISANWNTMNDTDRAVLNLIRCYSVKYGAAHLKHETMEKALGKSNATIRRAIRKLENLNIIDRIHFIRPIMSGLGANIYAIKPFHDQGEMNSRDDAPKRDHHADKPSNPETEPSLSKSINPKDLNITSPTEKFSTTLYGRMRSLLSSTIGETTLARKFFGVYRQQSSQMLKFSIHADKEELFEQLALQALQIALQATKHKKIQNLPGYFSGVLRELIGKALFSDIYQEYDISVEGFYLPDSNY</sequence>